<keyword evidence="3" id="KW-1185">Reference proteome</keyword>
<sequence length="336" mass="37391">MAISYDLTSVESLFSDPLMGEDSRLLRYAIDHVRVKAKLAAMKDKYCQKLKREGLVRDCEDVAGVKLLQTKLIGRSRLRHVTSANQCVEKCYQLPDCVAVTYCAECDNNEAGHKDCHMFSADDIHSAVTDPQRQTTILTNKLQTLLMLHNTSTVAESVNTTVTSARECMTSCSEDDLCLAFTLSDSPEPHMTCSLQSKSLLLSLKQSTQANVFFMAWHHTSISPPTQTTTLTTSATTKDWFTDCSIDDDCSYKNAICFMGRCLCRPGFFFSSRDIKCLASLSRLHTLTKGRPTRLRVDLGEKNGHCHYAEYSTFRVDGPETNYTLTVSGYSGDAGT</sequence>
<reference evidence="2 3" key="1">
    <citation type="submission" date="2018-04" db="EMBL/GenBank/DDBJ databases">
        <title>The genome of golden apple snail Pomacea canaliculata provides insight into stress tolerance and invasive adaptation.</title>
        <authorList>
            <person name="Liu C."/>
            <person name="Liu B."/>
            <person name="Ren Y."/>
            <person name="Zhang Y."/>
            <person name="Wang H."/>
            <person name="Li S."/>
            <person name="Jiang F."/>
            <person name="Yin L."/>
            <person name="Zhang G."/>
            <person name="Qian W."/>
            <person name="Fan W."/>
        </authorList>
    </citation>
    <scope>NUCLEOTIDE SEQUENCE [LARGE SCALE GENOMIC DNA]</scope>
    <source>
        <strain evidence="2">SZHN2017</strain>
        <tissue evidence="2">Muscle</tissue>
    </source>
</reference>
<feature type="domain" description="Apple" evidence="1">
    <location>
        <begin position="59"/>
        <end position="142"/>
    </location>
</feature>
<accession>A0A2T7P296</accession>
<dbReference type="Pfam" id="PF14295">
    <property type="entry name" value="PAN_4"/>
    <property type="match status" value="1"/>
</dbReference>
<dbReference type="InterPro" id="IPR036056">
    <property type="entry name" value="Fibrinogen-like_C"/>
</dbReference>
<dbReference type="AlphaFoldDB" id="A0A2T7P296"/>
<evidence type="ECO:0000259" key="1">
    <source>
        <dbReference type="PROSITE" id="PS50948"/>
    </source>
</evidence>
<dbReference type="Gene3D" id="3.90.215.10">
    <property type="entry name" value="Gamma Fibrinogen, chain A, domain 1"/>
    <property type="match status" value="1"/>
</dbReference>
<dbReference type="SUPFAM" id="SSF56496">
    <property type="entry name" value="Fibrinogen C-terminal domain-like"/>
    <property type="match status" value="1"/>
</dbReference>
<dbReference type="InterPro" id="IPR014716">
    <property type="entry name" value="Fibrinogen_a/b/g_C_1"/>
</dbReference>
<comment type="caution">
    <text evidence="2">The sequence shown here is derived from an EMBL/GenBank/DDBJ whole genome shotgun (WGS) entry which is preliminary data.</text>
</comment>
<gene>
    <name evidence="2" type="ORF">C0Q70_12696</name>
</gene>
<evidence type="ECO:0000313" key="3">
    <source>
        <dbReference type="Proteomes" id="UP000245119"/>
    </source>
</evidence>
<protein>
    <recommendedName>
        <fullName evidence="1">Apple domain-containing protein</fullName>
    </recommendedName>
</protein>
<proteinExistence type="predicted"/>
<dbReference type="PROSITE" id="PS50948">
    <property type="entry name" value="PAN"/>
    <property type="match status" value="1"/>
</dbReference>
<dbReference type="InterPro" id="IPR002181">
    <property type="entry name" value="Fibrinogen_a/b/g_C_dom"/>
</dbReference>
<dbReference type="InterPro" id="IPR003609">
    <property type="entry name" value="Pan_app"/>
</dbReference>
<name>A0A2T7P296_POMCA</name>
<evidence type="ECO:0000313" key="2">
    <source>
        <dbReference type="EMBL" id="PVD27534.1"/>
    </source>
</evidence>
<organism evidence="2 3">
    <name type="scientific">Pomacea canaliculata</name>
    <name type="common">Golden apple snail</name>
    <dbReference type="NCBI Taxonomy" id="400727"/>
    <lineage>
        <taxon>Eukaryota</taxon>
        <taxon>Metazoa</taxon>
        <taxon>Spiralia</taxon>
        <taxon>Lophotrochozoa</taxon>
        <taxon>Mollusca</taxon>
        <taxon>Gastropoda</taxon>
        <taxon>Caenogastropoda</taxon>
        <taxon>Architaenioglossa</taxon>
        <taxon>Ampullarioidea</taxon>
        <taxon>Ampullariidae</taxon>
        <taxon>Pomacea</taxon>
    </lineage>
</organism>
<dbReference type="Pfam" id="PF00147">
    <property type="entry name" value="Fibrinogen_C"/>
    <property type="match status" value="1"/>
</dbReference>
<dbReference type="EMBL" id="PZQS01000007">
    <property type="protein sequence ID" value="PVD27534.1"/>
    <property type="molecule type" value="Genomic_DNA"/>
</dbReference>
<dbReference type="Pfam" id="PF00024">
    <property type="entry name" value="PAN_1"/>
    <property type="match status" value="1"/>
</dbReference>
<dbReference type="OrthoDB" id="284175at2759"/>
<dbReference type="Proteomes" id="UP000245119">
    <property type="component" value="Linkage Group LG7"/>
</dbReference>